<feature type="transmembrane region" description="Helical" evidence="7">
    <location>
        <begin position="218"/>
        <end position="239"/>
    </location>
</feature>
<reference evidence="9" key="2">
    <citation type="submission" date="2021-04" db="EMBL/GenBank/DDBJ databases">
        <authorList>
            <person name="Podell S."/>
        </authorList>
    </citation>
    <scope>NUCLEOTIDE SEQUENCE</scope>
    <source>
        <strain evidence="9">Hildebrandi</strain>
    </source>
</reference>
<evidence type="ECO:0000256" key="4">
    <source>
        <dbReference type="ARBA" id="ARBA00022989"/>
    </source>
</evidence>
<protein>
    <submittedName>
        <fullName evidence="9">EamA-like transporter family protein</fullName>
    </submittedName>
</protein>
<feature type="transmembrane region" description="Helical" evidence="7">
    <location>
        <begin position="509"/>
        <end position="528"/>
    </location>
</feature>
<evidence type="ECO:0000313" key="9">
    <source>
        <dbReference type="EMBL" id="KAG7363783.1"/>
    </source>
</evidence>
<feature type="compositionally biased region" description="Low complexity" evidence="6">
    <location>
        <begin position="140"/>
        <end position="159"/>
    </location>
</feature>
<evidence type="ECO:0000256" key="5">
    <source>
        <dbReference type="ARBA" id="ARBA00023136"/>
    </source>
</evidence>
<name>A0A9K3LLA1_9STRA</name>
<reference evidence="9" key="1">
    <citation type="journal article" date="2021" name="Sci. Rep.">
        <title>Diploid genomic architecture of Nitzschia inconspicua, an elite biomass production diatom.</title>
        <authorList>
            <person name="Oliver A."/>
            <person name="Podell S."/>
            <person name="Pinowska A."/>
            <person name="Traller J.C."/>
            <person name="Smith S.R."/>
            <person name="McClure R."/>
            <person name="Beliaev A."/>
            <person name="Bohutskyi P."/>
            <person name="Hill E.A."/>
            <person name="Rabines A."/>
            <person name="Zheng H."/>
            <person name="Allen L.Z."/>
            <person name="Kuo A."/>
            <person name="Grigoriev I.V."/>
            <person name="Allen A.E."/>
            <person name="Hazlebeck D."/>
            <person name="Allen E.E."/>
        </authorList>
    </citation>
    <scope>NUCLEOTIDE SEQUENCE</scope>
    <source>
        <strain evidence="9">Hildebrandi</strain>
    </source>
</reference>
<evidence type="ECO:0000259" key="8">
    <source>
        <dbReference type="Pfam" id="PF00892"/>
    </source>
</evidence>
<feature type="domain" description="EamA" evidence="8">
    <location>
        <begin position="283"/>
        <end position="356"/>
    </location>
</feature>
<keyword evidence="10" id="KW-1185">Reference proteome</keyword>
<feature type="transmembrane region" description="Helical" evidence="7">
    <location>
        <begin position="316"/>
        <end position="333"/>
    </location>
</feature>
<comment type="caution">
    <text evidence="9">The sequence shown here is derived from an EMBL/GenBank/DDBJ whole genome shotgun (WGS) entry which is preliminary data.</text>
</comment>
<accession>A0A9K3LLA1</accession>
<proteinExistence type="predicted"/>
<feature type="transmembrane region" description="Helical" evidence="7">
    <location>
        <begin position="184"/>
        <end position="206"/>
    </location>
</feature>
<evidence type="ECO:0000256" key="3">
    <source>
        <dbReference type="ARBA" id="ARBA00022692"/>
    </source>
</evidence>
<dbReference type="PANTHER" id="PTHR42920:SF5">
    <property type="entry name" value="EAMA DOMAIN-CONTAINING PROTEIN"/>
    <property type="match status" value="1"/>
</dbReference>
<feature type="region of interest" description="Disordered" evidence="6">
    <location>
        <begin position="71"/>
        <end position="90"/>
    </location>
</feature>
<feature type="transmembrane region" description="Helical" evidence="7">
    <location>
        <begin position="284"/>
        <end position="304"/>
    </location>
</feature>
<feature type="transmembrane region" description="Helical" evidence="7">
    <location>
        <begin position="363"/>
        <end position="386"/>
    </location>
</feature>
<keyword evidence="4 7" id="KW-1133">Transmembrane helix</keyword>
<dbReference type="InterPro" id="IPR051258">
    <property type="entry name" value="Diverse_Substrate_Transporter"/>
</dbReference>
<evidence type="ECO:0000256" key="1">
    <source>
        <dbReference type="ARBA" id="ARBA00004651"/>
    </source>
</evidence>
<dbReference type="AlphaFoldDB" id="A0A9K3LLA1"/>
<feature type="region of interest" description="Disordered" evidence="6">
    <location>
        <begin position="1"/>
        <end position="29"/>
    </location>
</feature>
<feature type="transmembrane region" description="Helical" evidence="7">
    <location>
        <begin position="340"/>
        <end position="357"/>
    </location>
</feature>
<evidence type="ECO:0000313" key="10">
    <source>
        <dbReference type="Proteomes" id="UP000693970"/>
    </source>
</evidence>
<dbReference type="PANTHER" id="PTHR42920">
    <property type="entry name" value="OS03G0707200 PROTEIN-RELATED"/>
    <property type="match status" value="1"/>
</dbReference>
<feature type="transmembrane region" description="Helical" evidence="7">
    <location>
        <begin position="456"/>
        <end position="472"/>
    </location>
</feature>
<organism evidence="9 10">
    <name type="scientific">Nitzschia inconspicua</name>
    <dbReference type="NCBI Taxonomy" id="303405"/>
    <lineage>
        <taxon>Eukaryota</taxon>
        <taxon>Sar</taxon>
        <taxon>Stramenopiles</taxon>
        <taxon>Ochrophyta</taxon>
        <taxon>Bacillariophyta</taxon>
        <taxon>Bacillariophyceae</taxon>
        <taxon>Bacillariophycidae</taxon>
        <taxon>Bacillariales</taxon>
        <taxon>Bacillariaceae</taxon>
        <taxon>Nitzschia</taxon>
    </lineage>
</organism>
<dbReference type="OrthoDB" id="2017960at2759"/>
<feature type="transmembrane region" description="Helical" evidence="7">
    <location>
        <begin position="484"/>
        <end position="503"/>
    </location>
</feature>
<feature type="domain" description="EamA" evidence="8">
    <location>
        <begin position="367"/>
        <end position="523"/>
    </location>
</feature>
<gene>
    <name evidence="9" type="ORF">IV203_027144</name>
</gene>
<keyword evidence="5 7" id="KW-0472">Membrane</keyword>
<dbReference type="InterPro" id="IPR000620">
    <property type="entry name" value="EamA_dom"/>
</dbReference>
<keyword evidence="3 7" id="KW-0812">Transmembrane</keyword>
<comment type="subcellular location">
    <subcellularLocation>
        <location evidence="1">Cell membrane</location>
        <topology evidence="1">Multi-pass membrane protein</topology>
    </subcellularLocation>
</comment>
<evidence type="ECO:0000256" key="7">
    <source>
        <dbReference type="SAM" id="Phobius"/>
    </source>
</evidence>
<dbReference type="GO" id="GO:0005886">
    <property type="term" value="C:plasma membrane"/>
    <property type="evidence" value="ECO:0007669"/>
    <property type="project" value="UniProtKB-SubCell"/>
</dbReference>
<dbReference type="Proteomes" id="UP000693970">
    <property type="component" value="Unassembled WGS sequence"/>
</dbReference>
<sequence length="539" mass="59117">MTIATPFSPSSSSAAFVGSPNHQYPHQQYQQQYPQQYQYSQLPFYSTTILQQRPGRRIRDQIGCIAIIGTKRHQHQQQRFASIKDEENDLRIVIPSSDSMEQDDDDDNNNNNNSQKDSNLDIAFHNTQSTTSPRKRRTHTNNGGCVSNTTTSTTNTVTTPNGFDTATTKDSSQQLQSLRHSKPAFLSSSIVLLNIVAIIWGSQHAIIKTIVQDTENVAAFTLLRFGLASIIALPYLPGLQTNTHTTMSKSSSQESTTTKAAMGSSMMNAHDDHHQQEKMMVWNAWRWGTELGLWMFLGFSLQAVGLLSTTAQRSGFLLYLNVKFVPFFAYLLLGRQISNTTWISAVTAFSGTALLALDGQSMIGLNIGDVWSVLAAMASAMFILRLETATLKVAQPSQLNAVSLLVVATLSGIWLWLGQQQGLILSSTSSSTAATFNFATALTELKDLLWSHPVELLYLGVVSTALSNFLQAKAQKDVPAERASIIYSLDPVYGALFSYLLLGETLGGVQSYVGAAMIFIAAATNSILEFTKPDNNNKD</sequence>
<evidence type="ECO:0000256" key="2">
    <source>
        <dbReference type="ARBA" id="ARBA00022475"/>
    </source>
</evidence>
<keyword evidence="2" id="KW-1003">Cell membrane</keyword>
<dbReference type="Pfam" id="PF00892">
    <property type="entry name" value="EamA"/>
    <property type="match status" value="2"/>
</dbReference>
<feature type="region of interest" description="Disordered" evidence="6">
    <location>
        <begin position="96"/>
        <end position="168"/>
    </location>
</feature>
<feature type="transmembrane region" description="Helical" evidence="7">
    <location>
        <begin position="398"/>
        <end position="417"/>
    </location>
</feature>
<evidence type="ECO:0000256" key="6">
    <source>
        <dbReference type="SAM" id="MobiDB-lite"/>
    </source>
</evidence>
<dbReference type="EMBL" id="JAGRRH010000010">
    <property type="protein sequence ID" value="KAG7363783.1"/>
    <property type="molecule type" value="Genomic_DNA"/>
</dbReference>